<gene>
    <name evidence="1" type="ORF">DF223_11760</name>
</gene>
<dbReference type="EMBL" id="QEFB01000013">
    <property type="protein sequence ID" value="PWC06275.1"/>
    <property type="molecule type" value="Genomic_DNA"/>
</dbReference>
<keyword evidence="2" id="KW-1185">Reference proteome</keyword>
<evidence type="ECO:0000313" key="1">
    <source>
        <dbReference type="EMBL" id="PWC06275.1"/>
    </source>
</evidence>
<evidence type="ECO:0000313" key="2">
    <source>
        <dbReference type="Proteomes" id="UP000244962"/>
    </source>
</evidence>
<reference evidence="2" key="1">
    <citation type="submission" date="2018-04" db="EMBL/GenBank/DDBJ databases">
        <authorList>
            <person name="Liu S."/>
            <person name="Wang Z."/>
            <person name="Li J."/>
        </authorList>
    </citation>
    <scope>NUCLEOTIDE SEQUENCE [LARGE SCALE GENOMIC DNA]</scope>
    <source>
        <strain evidence="2">622</strain>
    </source>
</reference>
<name>A0A2U1TBJ8_9MICO</name>
<sequence>MPVSRNVEAKPVLEILAISDHEWRVCDGRFRQSDARRMLGYIGRTANVYELVRLQHGPGWECFDTLQAALDALVQPSGQSAP</sequence>
<organism evidence="1 2">
    <name type="scientific">Mycetocola zhujimingii</name>
    <dbReference type="NCBI Taxonomy" id="2079792"/>
    <lineage>
        <taxon>Bacteria</taxon>
        <taxon>Bacillati</taxon>
        <taxon>Actinomycetota</taxon>
        <taxon>Actinomycetes</taxon>
        <taxon>Micrococcales</taxon>
        <taxon>Microbacteriaceae</taxon>
        <taxon>Mycetocola</taxon>
    </lineage>
</organism>
<dbReference type="Proteomes" id="UP000244962">
    <property type="component" value="Unassembled WGS sequence"/>
</dbReference>
<dbReference type="RefSeq" id="WP_108963305.1">
    <property type="nucleotide sequence ID" value="NZ_QEFB01000013.1"/>
</dbReference>
<dbReference type="AlphaFoldDB" id="A0A2U1TBJ8"/>
<proteinExistence type="predicted"/>
<protein>
    <submittedName>
        <fullName evidence="1">Uncharacterized protein</fullName>
    </submittedName>
</protein>
<accession>A0A2U1TBJ8</accession>
<comment type="caution">
    <text evidence="1">The sequence shown here is derived from an EMBL/GenBank/DDBJ whole genome shotgun (WGS) entry which is preliminary data.</text>
</comment>